<dbReference type="AlphaFoldDB" id="X6NSZ2"/>
<dbReference type="InterPro" id="IPR036322">
    <property type="entry name" value="WD40_repeat_dom_sf"/>
</dbReference>
<dbReference type="SUPFAM" id="SSF50978">
    <property type="entry name" value="WD40 repeat-like"/>
    <property type="match status" value="1"/>
</dbReference>
<feature type="coiled-coil region" evidence="7">
    <location>
        <begin position="208"/>
        <end position="252"/>
    </location>
</feature>
<dbReference type="InterPro" id="IPR001680">
    <property type="entry name" value="WD40_rpt"/>
</dbReference>
<feature type="compositionally biased region" description="Basic and acidic residues" evidence="8">
    <location>
        <begin position="374"/>
        <end position="392"/>
    </location>
</feature>
<feature type="repeat" description="WD" evidence="6">
    <location>
        <begin position="511"/>
        <end position="554"/>
    </location>
</feature>
<feature type="repeat" description="WD" evidence="6">
    <location>
        <begin position="613"/>
        <end position="653"/>
    </location>
</feature>
<evidence type="ECO:0000313" key="10">
    <source>
        <dbReference type="EMBL" id="ETO29078.1"/>
    </source>
</evidence>
<feature type="repeat" description="WD" evidence="6">
    <location>
        <begin position="468"/>
        <end position="510"/>
    </location>
</feature>
<keyword evidence="3" id="KW-0677">Repeat</keyword>
<dbReference type="SUPFAM" id="SSF49599">
    <property type="entry name" value="TRAF domain-like"/>
    <property type="match status" value="1"/>
</dbReference>
<protein>
    <submittedName>
        <fullName evidence="10">WD-40 repeat protein</fullName>
    </submittedName>
</protein>
<comment type="caution">
    <text evidence="10">The sequence shown here is derived from an EMBL/GenBank/DDBJ whole genome shotgun (WGS) entry which is preliminary data.</text>
</comment>
<evidence type="ECO:0000256" key="5">
    <source>
        <dbReference type="ARBA" id="ARBA00022833"/>
    </source>
</evidence>
<dbReference type="InterPro" id="IPR015943">
    <property type="entry name" value="WD40/YVTN_repeat-like_dom_sf"/>
</dbReference>
<dbReference type="CDD" id="cd00200">
    <property type="entry name" value="WD40"/>
    <property type="match status" value="1"/>
</dbReference>
<feature type="repeat" description="WD" evidence="6">
    <location>
        <begin position="654"/>
        <end position="698"/>
    </location>
</feature>
<dbReference type="PROSITE" id="PS50082">
    <property type="entry name" value="WD_REPEATS_2"/>
    <property type="match status" value="6"/>
</dbReference>
<evidence type="ECO:0000259" key="9">
    <source>
        <dbReference type="Pfam" id="PF02176"/>
    </source>
</evidence>
<keyword evidence="7" id="KW-0175">Coiled coil</keyword>
<dbReference type="Pfam" id="PF00400">
    <property type="entry name" value="WD40"/>
    <property type="match status" value="6"/>
</dbReference>
<dbReference type="Pfam" id="PF02176">
    <property type="entry name" value="zf-TRAF"/>
    <property type="match status" value="1"/>
</dbReference>
<dbReference type="Gene3D" id="2.130.10.10">
    <property type="entry name" value="YVTN repeat-like/Quinoprotein amine dehydrogenase"/>
    <property type="match status" value="3"/>
</dbReference>
<feature type="domain" description="TRAF-type" evidence="9">
    <location>
        <begin position="141"/>
        <end position="177"/>
    </location>
</feature>
<keyword evidence="2" id="KW-0479">Metal-binding</keyword>
<dbReference type="InterPro" id="IPR019775">
    <property type="entry name" value="WD40_repeat_CS"/>
</dbReference>
<evidence type="ECO:0000256" key="4">
    <source>
        <dbReference type="ARBA" id="ARBA00022771"/>
    </source>
</evidence>
<evidence type="ECO:0000256" key="7">
    <source>
        <dbReference type="SAM" id="Coils"/>
    </source>
</evidence>
<dbReference type="Proteomes" id="UP000023152">
    <property type="component" value="Unassembled WGS sequence"/>
</dbReference>
<keyword evidence="4" id="KW-0863">Zinc-finger</keyword>
<accession>X6NSZ2</accession>
<dbReference type="PROSITE" id="PS50294">
    <property type="entry name" value="WD_REPEATS_REGION"/>
    <property type="match status" value="5"/>
</dbReference>
<feature type="region of interest" description="Disordered" evidence="8">
    <location>
        <begin position="363"/>
        <end position="392"/>
    </location>
</feature>
<dbReference type="PROSITE" id="PS00678">
    <property type="entry name" value="WD_REPEATS_1"/>
    <property type="match status" value="4"/>
</dbReference>
<evidence type="ECO:0000256" key="6">
    <source>
        <dbReference type="PROSITE-ProRule" id="PRU00221"/>
    </source>
</evidence>
<evidence type="ECO:0000256" key="3">
    <source>
        <dbReference type="ARBA" id="ARBA00022737"/>
    </source>
</evidence>
<dbReference type="GO" id="GO:1990234">
    <property type="term" value="C:transferase complex"/>
    <property type="evidence" value="ECO:0007669"/>
    <property type="project" value="UniProtKB-ARBA"/>
</dbReference>
<dbReference type="PANTHER" id="PTHR22847">
    <property type="entry name" value="WD40 REPEAT PROTEIN"/>
    <property type="match status" value="1"/>
</dbReference>
<dbReference type="PRINTS" id="PR00320">
    <property type="entry name" value="GPROTEINBRPT"/>
</dbReference>
<evidence type="ECO:0000313" key="11">
    <source>
        <dbReference type="Proteomes" id="UP000023152"/>
    </source>
</evidence>
<evidence type="ECO:0000256" key="2">
    <source>
        <dbReference type="ARBA" id="ARBA00022723"/>
    </source>
</evidence>
<name>X6NSZ2_RETFI</name>
<dbReference type="SMART" id="SM00320">
    <property type="entry name" value="WD40"/>
    <property type="match status" value="7"/>
</dbReference>
<evidence type="ECO:0000256" key="1">
    <source>
        <dbReference type="ARBA" id="ARBA00022574"/>
    </source>
</evidence>
<keyword evidence="1 6" id="KW-0853">WD repeat</keyword>
<reference evidence="10 11" key="1">
    <citation type="journal article" date="2013" name="Curr. Biol.">
        <title>The Genome of the Foraminiferan Reticulomyxa filosa.</title>
        <authorList>
            <person name="Glockner G."/>
            <person name="Hulsmann N."/>
            <person name="Schleicher M."/>
            <person name="Noegel A.A."/>
            <person name="Eichinger L."/>
            <person name="Gallinger C."/>
            <person name="Pawlowski J."/>
            <person name="Sierra R."/>
            <person name="Euteneuer U."/>
            <person name="Pillet L."/>
            <person name="Moustafa A."/>
            <person name="Platzer M."/>
            <person name="Groth M."/>
            <person name="Szafranski K."/>
            <person name="Schliwa M."/>
        </authorList>
    </citation>
    <scope>NUCLEOTIDE SEQUENCE [LARGE SCALE GENOMIC DNA]</scope>
</reference>
<dbReference type="InterPro" id="IPR001293">
    <property type="entry name" value="Znf_TRAF"/>
</dbReference>
<gene>
    <name evidence="10" type="ORF">RFI_08051</name>
</gene>
<feature type="repeat" description="WD" evidence="6">
    <location>
        <begin position="424"/>
        <end position="467"/>
    </location>
</feature>
<organism evidence="10 11">
    <name type="scientific">Reticulomyxa filosa</name>
    <dbReference type="NCBI Taxonomy" id="46433"/>
    <lineage>
        <taxon>Eukaryota</taxon>
        <taxon>Sar</taxon>
        <taxon>Rhizaria</taxon>
        <taxon>Retaria</taxon>
        <taxon>Foraminifera</taxon>
        <taxon>Monothalamids</taxon>
        <taxon>Reticulomyxidae</taxon>
        <taxon>Reticulomyxa</taxon>
    </lineage>
</organism>
<dbReference type="GO" id="GO:0008270">
    <property type="term" value="F:zinc ion binding"/>
    <property type="evidence" value="ECO:0007669"/>
    <property type="project" value="UniProtKB-KW"/>
</dbReference>
<proteinExistence type="predicted"/>
<dbReference type="InterPro" id="IPR020472">
    <property type="entry name" value="WD40_PAC1"/>
</dbReference>
<dbReference type="PANTHER" id="PTHR22847:SF637">
    <property type="entry name" value="WD REPEAT DOMAIN 5B"/>
    <property type="match status" value="1"/>
</dbReference>
<dbReference type="EMBL" id="ASPP01006275">
    <property type="protein sequence ID" value="ETO29078.1"/>
    <property type="molecule type" value="Genomic_DNA"/>
</dbReference>
<evidence type="ECO:0000256" key="8">
    <source>
        <dbReference type="SAM" id="MobiDB-lite"/>
    </source>
</evidence>
<sequence>MDDEKNKESRPNAVVMRSCLDKNWILQSNQKEQIGNFICLICEQVANNAMELDCLQHENADELLIVGETCLRKYLCDNRNVCPVDSHEDCLYSKSKLAQRQIGELCVICPRQFEQNSQIVTRRHEGKIVKAVMCNFKGKIREVPDHLENACPLRLFDCWFKPFGCDHLCHENKLQEHLISNLKLHFELATKFIESLQHIIQQYQTIQIKINQSQVGQLQLENEKLKSELQLNVRKEKENYQLKQQLQQCEQQFYKTNFFQVFFALKLDISHKKYTYIYHSVNTEMEELKQLLEKSIQQMHTKDKQIQLMRTEIEQNQKDIQLKERQLLEKENEMKRIQQDNEAELLKCYADIEIVEDSLGEEGLEGASSSSANENREQLQKIKSDEKEEEKEAINNVSKLPPFCFQISKNTFSLPHSPSAFKSFNGHSSMVYGIEYSFLDGRHLLCSGSTDMTVRLWDVDTAEQIQVFTGHSSTVFCVKFSSYYWKSICSSSWDSTIRFWNIETGKQTQILNGHSNGVCGFQFSPFRGGQFLCSGSADNTIRLWDIETCKSLYALDRHSNSVWCVEFSPLQSECNRNKDPGVIGGSGYSICSGACDNTVRLWDVETAKELAVFQGHSGFVRSVKYPRSEIICSGSNDKTIRLWDARMKEETHIFKGHTGCVYCIEYLPFQNNSDLICSAARDNTIRFWDVRTHRQFYVIKGNDKDCGIISLQCSVLQSNKQNNRNEDDCHDYILCSGSYNGAIHLWA</sequence>
<feature type="repeat" description="WD" evidence="6">
    <location>
        <begin position="590"/>
        <end position="612"/>
    </location>
</feature>
<keyword evidence="5" id="KW-0862">Zinc</keyword>
<keyword evidence="11" id="KW-1185">Reference proteome</keyword>